<gene>
    <name evidence="4" type="ORF">AB433_06675</name>
</gene>
<dbReference type="OrthoDB" id="7432941at2"/>
<dbReference type="AlphaFoldDB" id="A0A0G3XDW4"/>
<dbReference type="SMART" id="SM00862">
    <property type="entry name" value="Trans_reg_C"/>
    <property type="match status" value="1"/>
</dbReference>
<dbReference type="Pfam" id="PF00486">
    <property type="entry name" value="Trans_reg_C"/>
    <property type="match status" value="1"/>
</dbReference>
<dbReference type="GO" id="GO:0000160">
    <property type="term" value="P:phosphorelay signal transduction system"/>
    <property type="evidence" value="ECO:0007669"/>
    <property type="project" value="InterPro"/>
</dbReference>
<reference evidence="4 5" key="1">
    <citation type="submission" date="2015-06" db="EMBL/GenBank/DDBJ databases">
        <authorList>
            <person name="Zeng Y."/>
            <person name="Huang Y."/>
        </authorList>
    </citation>
    <scope>NUCLEOTIDE SEQUENCE [LARGE SCALE GENOMIC DNA]</scope>
    <source>
        <strain evidence="4 5">PQ-2</strain>
    </source>
</reference>
<keyword evidence="1 2" id="KW-0238">DNA-binding</keyword>
<dbReference type="STRING" id="1348774.AB433_06675"/>
<dbReference type="KEGG" id="cna:AB433_06675"/>
<dbReference type="GO" id="GO:0006355">
    <property type="term" value="P:regulation of DNA-templated transcription"/>
    <property type="evidence" value="ECO:0007669"/>
    <property type="project" value="InterPro"/>
</dbReference>
<dbReference type="PATRIC" id="fig|1348774.3.peg.1395"/>
<proteinExistence type="predicted"/>
<organism evidence="4 5">
    <name type="scientific">Croceicoccus naphthovorans</name>
    <dbReference type="NCBI Taxonomy" id="1348774"/>
    <lineage>
        <taxon>Bacteria</taxon>
        <taxon>Pseudomonadati</taxon>
        <taxon>Pseudomonadota</taxon>
        <taxon>Alphaproteobacteria</taxon>
        <taxon>Sphingomonadales</taxon>
        <taxon>Erythrobacteraceae</taxon>
        <taxon>Croceicoccus</taxon>
    </lineage>
</organism>
<dbReference type="PROSITE" id="PS51755">
    <property type="entry name" value="OMPR_PHOB"/>
    <property type="match status" value="1"/>
</dbReference>
<dbReference type="CDD" id="cd00383">
    <property type="entry name" value="trans_reg_C"/>
    <property type="match status" value="1"/>
</dbReference>
<dbReference type="Proteomes" id="UP000035287">
    <property type="component" value="Chromosome"/>
</dbReference>
<dbReference type="SUPFAM" id="SSF46894">
    <property type="entry name" value="C-terminal effector domain of the bipartite response regulators"/>
    <property type="match status" value="1"/>
</dbReference>
<dbReference type="GO" id="GO:0003677">
    <property type="term" value="F:DNA binding"/>
    <property type="evidence" value="ECO:0007669"/>
    <property type="project" value="UniProtKB-UniRule"/>
</dbReference>
<evidence type="ECO:0000259" key="3">
    <source>
        <dbReference type="PROSITE" id="PS51755"/>
    </source>
</evidence>
<accession>A0A0G3XDW4</accession>
<evidence type="ECO:0000256" key="1">
    <source>
        <dbReference type="ARBA" id="ARBA00023125"/>
    </source>
</evidence>
<feature type="domain" description="OmpR/PhoB-type" evidence="3">
    <location>
        <begin position="105"/>
        <end position="204"/>
    </location>
</feature>
<evidence type="ECO:0000313" key="4">
    <source>
        <dbReference type="EMBL" id="AKM09735.1"/>
    </source>
</evidence>
<dbReference type="InterPro" id="IPR001867">
    <property type="entry name" value="OmpR/PhoB-type_DNA-bd"/>
</dbReference>
<dbReference type="InterPro" id="IPR016032">
    <property type="entry name" value="Sig_transdc_resp-reg_C-effctor"/>
</dbReference>
<name>A0A0G3XDW4_9SPHN</name>
<dbReference type="InterPro" id="IPR036388">
    <property type="entry name" value="WH-like_DNA-bd_sf"/>
</dbReference>
<sequence length="212" mass="22995">MLSRPVLPESAFSACNAVDQLEIEAAAARITLRFVPDALAFVSLNEADAMTQIRDKRKAANTIVGLATRAWKAARIAALDAGVDEFLTMGPLEPAELAARLELLATGAAVPSAFKLHRVDRSVAVVGKRHPLTAREVDLLTMLLDAKGRYVTHNALLERCWGSPDLDRQKLRVAINRLRKRIEPDPALPRYILAEAAIGYRIGTGAPMQPAG</sequence>
<evidence type="ECO:0000313" key="5">
    <source>
        <dbReference type="Proteomes" id="UP000035287"/>
    </source>
</evidence>
<dbReference type="Gene3D" id="1.10.10.10">
    <property type="entry name" value="Winged helix-like DNA-binding domain superfamily/Winged helix DNA-binding domain"/>
    <property type="match status" value="1"/>
</dbReference>
<protein>
    <recommendedName>
        <fullName evidence="3">OmpR/PhoB-type domain-containing protein</fullName>
    </recommendedName>
</protein>
<feature type="DNA-binding region" description="OmpR/PhoB-type" evidence="2">
    <location>
        <begin position="105"/>
        <end position="204"/>
    </location>
</feature>
<keyword evidence="5" id="KW-1185">Reference proteome</keyword>
<dbReference type="EMBL" id="CP011770">
    <property type="protein sequence ID" value="AKM09735.1"/>
    <property type="molecule type" value="Genomic_DNA"/>
</dbReference>
<dbReference type="RefSeq" id="WP_047820420.1">
    <property type="nucleotide sequence ID" value="NZ_JACIEL010000011.1"/>
</dbReference>
<evidence type="ECO:0000256" key="2">
    <source>
        <dbReference type="PROSITE-ProRule" id="PRU01091"/>
    </source>
</evidence>